<dbReference type="KEGG" id="bmh:BMWSH_3589"/>
<sequence>MNTVQLTEKSNNDDIVRRKRMKKHCCDYMDYHANFTCDIHSDPFECPDNLILFDKTNKEYGLIIHDGGSSIIGISFCPWCGKKL</sequence>
<dbReference type="EMBL" id="CP003017">
    <property type="protein sequence ID" value="AEN90471.1"/>
    <property type="molecule type" value="Genomic_DNA"/>
</dbReference>
<feature type="domain" description="DUF6980" evidence="1">
    <location>
        <begin position="23"/>
        <end position="84"/>
    </location>
</feature>
<proteinExistence type="predicted"/>
<dbReference type="InterPro" id="IPR053918">
    <property type="entry name" value="DUF6980"/>
</dbReference>
<evidence type="ECO:0000313" key="2">
    <source>
        <dbReference type="EMBL" id="AEN90471.1"/>
    </source>
</evidence>
<dbReference type="Proteomes" id="UP000001283">
    <property type="component" value="Chromosome"/>
</dbReference>
<organism evidence="2 3">
    <name type="scientific">Priestia megaterium (strain WSH-002)</name>
    <name type="common">Bacillus megaterium</name>
    <dbReference type="NCBI Taxonomy" id="1006007"/>
    <lineage>
        <taxon>Bacteria</taxon>
        <taxon>Bacillati</taxon>
        <taxon>Bacillota</taxon>
        <taxon>Bacilli</taxon>
        <taxon>Bacillales</taxon>
        <taxon>Bacillaceae</taxon>
        <taxon>Priestia</taxon>
    </lineage>
</organism>
<gene>
    <name evidence="2" type="ORF">BMWSH_3589</name>
</gene>
<evidence type="ECO:0000259" key="1">
    <source>
        <dbReference type="Pfam" id="PF22400"/>
    </source>
</evidence>
<protein>
    <submittedName>
        <fullName evidence="2">Integron gene cassette protein</fullName>
    </submittedName>
</protein>
<dbReference type="AlphaFoldDB" id="A0A8D4BLI2"/>
<accession>A0A8D4BLI2</accession>
<dbReference type="Pfam" id="PF22400">
    <property type="entry name" value="DUF6980"/>
    <property type="match status" value="1"/>
</dbReference>
<name>A0A8D4BLI2_PRIMW</name>
<reference evidence="2 3" key="1">
    <citation type="journal article" date="2011" name="J. Bacteriol.">
        <title>Complete genome sequence of the industrial strain Bacillus megaterium WSH-002.</title>
        <authorList>
            <person name="Liu L."/>
            <person name="Li Y."/>
            <person name="Zhang J."/>
            <person name="Zou W."/>
            <person name="Zhou Z."/>
            <person name="Liu J."/>
            <person name="Li X."/>
            <person name="Wang L."/>
            <person name="Chen J."/>
        </authorList>
    </citation>
    <scope>NUCLEOTIDE SEQUENCE [LARGE SCALE GENOMIC DNA]</scope>
    <source>
        <strain evidence="2 3">WSH-002</strain>
    </source>
</reference>
<evidence type="ECO:0000313" key="3">
    <source>
        <dbReference type="Proteomes" id="UP000001283"/>
    </source>
</evidence>